<proteinExistence type="predicted"/>
<comment type="caution">
    <text evidence="1">The sequence shown here is derived from an EMBL/GenBank/DDBJ whole genome shotgun (WGS) entry which is preliminary data.</text>
</comment>
<name>A0A8S1YDZ9_PAROT</name>
<gene>
    <name evidence="1" type="ORF">POCTA_138.1.T1530025</name>
</gene>
<organism evidence="1 2">
    <name type="scientific">Paramecium octaurelia</name>
    <dbReference type="NCBI Taxonomy" id="43137"/>
    <lineage>
        <taxon>Eukaryota</taxon>
        <taxon>Sar</taxon>
        <taxon>Alveolata</taxon>
        <taxon>Ciliophora</taxon>
        <taxon>Intramacronucleata</taxon>
        <taxon>Oligohymenophorea</taxon>
        <taxon>Peniculida</taxon>
        <taxon>Parameciidae</taxon>
        <taxon>Paramecium</taxon>
    </lineage>
</organism>
<reference evidence="1" key="1">
    <citation type="submission" date="2021-01" db="EMBL/GenBank/DDBJ databases">
        <authorList>
            <consortium name="Genoscope - CEA"/>
            <person name="William W."/>
        </authorList>
    </citation>
    <scope>NUCLEOTIDE SEQUENCE</scope>
</reference>
<dbReference type="AlphaFoldDB" id="A0A8S1YDZ9"/>
<protein>
    <submittedName>
        <fullName evidence="1">Uncharacterized protein</fullName>
    </submittedName>
</protein>
<dbReference type="Proteomes" id="UP000683925">
    <property type="component" value="Unassembled WGS sequence"/>
</dbReference>
<sequence length="45" mass="5384">MQYSMLSKQDTTCSIDWIHIVDTINLHMRIMKIEKKIMEVLVSFI</sequence>
<evidence type="ECO:0000313" key="2">
    <source>
        <dbReference type="Proteomes" id="UP000683925"/>
    </source>
</evidence>
<evidence type="ECO:0000313" key="1">
    <source>
        <dbReference type="EMBL" id="CAD8211077.1"/>
    </source>
</evidence>
<accession>A0A8S1YDZ9</accession>
<dbReference type="EMBL" id="CAJJDP010000155">
    <property type="protein sequence ID" value="CAD8211077.1"/>
    <property type="molecule type" value="Genomic_DNA"/>
</dbReference>
<keyword evidence="2" id="KW-1185">Reference proteome</keyword>